<reference evidence="2 3" key="1">
    <citation type="submission" date="2015-11" db="EMBL/GenBank/DDBJ databases">
        <authorList>
            <consortium name="Pathogen Informatics"/>
        </authorList>
    </citation>
    <scope>NUCLEOTIDE SEQUENCE [LARGE SCALE GENOMIC DNA]</scope>
    <source>
        <strain evidence="2 3">007A-0283</strain>
    </source>
</reference>
<dbReference type="Proteomes" id="UP000052245">
    <property type="component" value="Unassembled WGS sequence"/>
</dbReference>
<gene>
    <name evidence="2" type="ORF">ERS739223_01964</name>
</gene>
<evidence type="ECO:0000313" key="2">
    <source>
        <dbReference type="EMBL" id="CUU92467.1"/>
    </source>
</evidence>
<proteinExistence type="predicted"/>
<dbReference type="RefSeq" id="WP_059443109.1">
    <property type="nucleotide sequence ID" value="NZ_FAVC01000010.1"/>
</dbReference>
<organism evidence="2 3">
    <name type="scientific">Campylobacter hyointestinalis subsp. hyointestinalis</name>
    <dbReference type="NCBI Taxonomy" id="91352"/>
    <lineage>
        <taxon>Bacteria</taxon>
        <taxon>Pseudomonadati</taxon>
        <taxon>Campylobacterota</taxon>
        <taxon>Epsilonproteobacteria</taxon>
        <taxon>Campylobacterales</taxon>
        <taxon>Campylobacteraceae</taxon>
        <taxon>Campylobacter</taxon>
    </lineage>
</organism>
<dbReference type="EMBL" id="FAVC01000010">
    <property type="protein sequence ID" value="CUU92467.1"/>
    <property type="molecule type" value="Genomic_DNA"/>
</dbReference>
<protein>
    <submittedName>
        <fullName evidence="2">Uncharacterized protein</fullName>
    </submittedName>
</protein>
<comment type="caution">
    <text evidence="2">The sequence shown here is derived from an EMBL/GenBank/DDBJ whole genome shotgun (WGS) entry which is preliminary data.</text>
</comment>
<sequence>MNTNLQQTIQALDVAHNAITELEKALNAKLNDELSELINTKNDMLKINVSRNDNECEDELKITLCHNYYQGVRQRLEIACDFAKLEIITTTQDALKIKKLIEFCEKNILG</sequence>
<name>A0A9W5AWW7_CAMHY</name>
<evidence type="ECO:0000313" key="3">
    <source>
        <dbReference type="Proteomes" id="UP000052245"/>
    </source>
</evidence>
<dbReference type="AlphaFoldDB" id="A0A9W5AWW7"/>
<accession>A0A9W5AWW7</accession>
<evidence type="ECO:0000256" key="1">
    <source>
        <dbReference type="SAM" id="Coils"/>
    </source>
</evidence>
<feature type="coiled-coil region" evidence="1">
    <location>
        <begin position="5"/>
        <end position="47"/>
    </location>
</feature>
<keyword evidence="1" id="KW-0175">Coiled coil</keyword>